<dbReference type="SMART" id="SM00239">
    <property type="entry name" value="C2"/>
    <property type="match status" value="1"/>
</dbReference>
<feature type="compositionally biased region" description="Low complexity" evidence="1">
    <location>
        <begin position="518"/>
        <end position="534"/>
    </location>
</feature>
<evidence type="ECO:0000313" key="4">
    <source>
        <dbReference type="Proteomes" id="UP000594260"/>
    </source>
</evidence>
<dbReference type="OrthoDB" id="419768at2759"/>
<dbReference type="FunCoup" id="A0A7M7JXA5">
    <property type="interactions" value="1053"/>
</dbReference>
<dbReference type="Pfam" id="PF23028">
    <property type="entry name" value="YbjQ_3"/>
    <property type="match status" value="1"/>
</dbReference>
<dbReference type="CDD" id="cd08688">
    <property type="entry name" value="C2_KIAA0528-like"/>
    <property type="match status" value="1"/>
</dbReference>
<feature type="domain" description="C2" evidence="2">
    <location>
        <begin position="1"/>
        <end position="108"/>
    </location>
</feature>
<feature type="region of interest" description="Disordered" evidence="1">
    <location>
        <begin position="517"/>
        <end position="539"/>
    </location>
</feature>
<dbReference type="InterPro" id="IPR057815">
    <property type="entry name" value="C2CD5_C"/>
</dbReference>
<dbReference type="InterPro" id="IPR038983">
    <property type="entry name" value="C2CD5"/>
</dbReference>
<reference evidence="3" key="1">
    <citation type="submission" date="2021-01" db="UniProtKB">
        <authorList>
            <consortium name="EnsemblMetazoa"/>
        </authorList>
    </citation>
    <scope>IDENTIFICATION</scope>
</reference>
<dbReference type="InterPro" id="IPR000008">
    <property type="entry name" value="C2_dom"/>
</dbReference>
<dbReference type="EnsemblMetazoa" id="XM_022801639">
    <property type="protein sequence ID" value="XP_022657374"/>
    <property type="gene ID" value="LOC111248757"/>
</dbReference>
<dbReference type="GeneID" id="111248757"/>
<dbReference type="PANTHER" id="PTHR37412">
    <property type="entry name" value="C2 DOMAIN-CONTAINING PROTEIN 5"/>
    <property type="match status" value="1"/>
</dbReference>
<dbReference type="GO" id="GO:0010828">
    <property type="term" value="P:positive regulation of D-glucose transmembrane transport"/>
    <property type="evidence" value="ECO:0007669"/>
    <property type="project" value="TreeGrafter"/>
</dbReference>
<dbReference type="InParanoid" id="A0A7M7JXA5"/>
<dbReference type="InterPro" id="IPR037785">
    <property type="entry name" value="C2_C2CD5"/>
</dbReference>
<dbReference type="PROSITE" id="PS50004">
    <property type="entry name" value="C2"/>
    <property type="match status" value="1"/>
</dbReference>
<dbReference type="GO" id="GO:0005886">
    <property type="term" value="C:plasma membrane"/>
    <property type="evidence" value="ECO:0007669"/>
    <property type="project" value="TreeGrafter"/>
</dbReference>
<dbReference type="Pfam" id="PF23025">
    <property type="entry name" value="YbjQ_2"/>
    <property type="match status" value="3"/>
</dbReference>
<accession>A0A7M7JXA5</accession>
<dbReference type="GO" id="GO:0005544">
    <property type="term" value="F:calcium-dependent phospholipid binding"/>
    <property type="evidence" value="ECO:0007669"/>
    <property type="project" value="InterPro"/>
</dbReference>
<dbReference type="GO" id="GO:0005509">
    <property type="term" value="F:calcium ion binding"/>
    <property type="evidence" value="ECO:0007669"/>
    <property type="project" value="TreeGrafter"/>
</dbReference>
<keyword evidence="4" id="KW-1185">Reference proteome</keyword>
<dbReference type="Pfam" id="PF00168">
    <property type="entry name" value="C2"/>
    <property type="match status" value="1"/>
</dbReference>
<dbReference type="GO" id="GO:0072659">
    <property type="term" value="P:protein localization to plasma membrane"/>
    <property type="evidence" value="ECO:0007669"/>
    <property type="project" value="TreeGrafter"/>
</dbReference>
<dbReference type="KEGG" id="vde:111248757"/>
<dbReference type="Proteomes" id="UP000594260">
    <property type="component" value="Unplaced"/>
</dbReference>
<protein>
    <recommendedName>
        <fullName evidence="2">C2 domain-containing protein</fullName>
    </recommendedName>
</protein>
<dbReference type="GO" id="GO:0031340">
    <property type="term" value="P:positive regulation of vesicle fusion"/>
    <property type="evidence" value="ECO:0007669"/>
    <property type="project" value="TreeGrafter"/>
</dbReference>
<dbReference type="EnsemblMetazoa" id="XM_022801638">
    <property type="protein sequence ID" value="XP_022657373"/>
    <property type="gene ID" value="LOC111248757"/>
</dbReference>
<dbReference type="Gene3D" id="2.60.40.150">
    <property type="entry name" value="C2 domain"/>
    <property type="match status" value="1"/>
</dbReference>
<name>A0A7M7JXA5_VARDE</name>
<dbReference type="InterPro" id="IPR035892">
    <property type="entry name" value="C2_domain_sf"/>
</dbReference>
<dbReference type="GO" id="GO:0065002">
    <property type="term" value="P:intracellular protein transmembrane transport"/>
    <property type="evidence" value="ECO:0007669"/>
    <property type="project" value="TreeGrafter"/>
</dbReference>
<evidence type="ECO:0000256" key="1">
    <source>
        <dbReference type="SAM" id="MobiDB-lite"/>
    </source>
</evidence>
<dbReference type="PANTHER" id="PTHR37412:SF2">
    <property type="entry name" value="C2 DOMAIN-CONTAINING PROTEIN 5"/>
    <property type="match status" value="1"/>
</dbReference>
<dbReference type="GO" id="GO:0090314">
    <property type="term" value="P:positive regulation of protein targeting to membrane"/>
    <property type="evidence" value="ECO:0007669"/>
    <property type="project" value="TreeGrafter"/>
</dbReference>
<dbReference type="Pfam" id="PF23128">
    <property type="entry name" value="YbjQ_4"/>
    <property type="match status" value="1"/>
</dbReference>
<proteinExistence type="predicted"/>
<dbReference type="RefSeq" id="XP_022657374.1">
    <property type="nucleotide sequence ID" value="XM_022801639.1"/>
</dbReference>
<dbReference type="AlphaFoldDB" id="A0A7M7JXA5"/>
<dbReference type="OMA" id="QWICRER"/>
<dbReference type="InterPro" id="IPR056431">
    <property type="entry name" value="C2CD5_YbjQ-rel_dom"/>
</dbReference>
<sequence>MPGRVSVRVLAARNLPVMDRASEACDAFTEVRLAQICYKTEIYRKSLNPQWNSEWFRFEMDDEALQDERLQLRVMDYDTYSANDAIGKVYIDLNPLLRETCSGLQGWLPIYDTLHGIRGEINITVKVDLFCDANKYRVSSVGMQLFYSNRVPDGYNLVSALGFTEELIAGDDPEFHWMDRIRTPRASNEARQALFARFAGQLQRRVGLKALELGGNAVLGYQQYFDLEGDTGIVVRGIGSVVKLMKSEEDTDDAAAPLGVPQPAGAGTTGGVTMVEDMAEYPFITIRHLPPGLIDSVGGVVSARSVKLLDNSLESEAETRDSWWTELRKEIRSHAKSLACNIVVGYQETTTICEDVLLLSASGTAALLASAGPGTTIGRTNISSTNCGLCHAPYRASVVPFRTQLSNCGNCQDGKVPDVLFATIEPSPGMGPISGSVLIQARVCEAKKDLRGEASAREISDNLPFLEYELHKQLLAKMKKTGLNAVLGLNVQVAIGEHFVTGVATGTACVLAALPRPSSNSQQAGQSGLSGSLSESEDDDMLSSSFKQRLCIMNRESNGKGDDTAANAEVCITRPPPPGFTLSSTETCLGPSGPEGQDDVGDGDSVPHTQLVMQTFRVRLHQLFPSGGSLGASTPPPQLPLVHQELSRLLDRGVQSLFVRLRKFRPCRVLGLHFRVAFPQADEMQATMMGTVMYGGRVSGGTLTNCTKAGNLCRVQTRANGVEISTLSSVPGRAVSEFLGNVNFFLIRETSNLTHMSNLNSFAATFLQEVLAIARCHVAALGGDALLSFRMDHQLLLHGAHKHQGQCLVSVQGDAVLLEKLANTTNGSAHSADLVNPSNFEYDDRICRSGRQPSMFDYTCIACKRLTRRQNSFKIS</sequence>
<dbReference type="RefSeq" id="XP_022657373.1">
    <property type="nucleotide sequence ID" value="XM_022801638.1"/>
</dbReference>
<dbReference type="SUPFAM" id="SSF49562">
    <property type="entry name" value="C2 domain (Calcium/lipid-binding domain, CaLB)"/>
    <property type="match status" value="1"/>
</dbReference>
<organism evidence="3 4">
    <name type="scientific">Varroa destructor</name>
    <name type="common">Honeybee mite</name>
    <dbReference type="NCBI Taxonomy" id="109461"/>
    <lineage>
        <taxon>Eukaryota</taxon>
        <taxon>Metazoa</taxon>
        <taxon>Ecdysozoa</taxon>
        <taxon>Arthropoda</taxon>
        <taxon>Chelicerata</taxon>
        <taxon>Arachnida</taxon>
        <taxon>Acari</taxon>
        <taxon>Parasitiformes</taxon>
        <taxon>Mesostigmata</taxon>
        <taxon>Gamasina</taxon>
        <taxon>Dermanyssoidea</taxon>
        <taxon>Varroidae</taxon>
        <taxon>Varroa</taxon>
    </lineage>
</organism>
<evidence type="ECO:0000313" key="3">
    <source>
        <dbReference type="EnsemblMetazoa" id="XP_022657373"/>
    </source>
</evidence>
<evidence type="ECO:0000259" key="2">
    <source>
        <dbReference type="PROSITE" id="PS50004"/>
    </source>
</evidence>
<dbReference type="InterPro" id="IPR056430">
    <property type="entry name" value="C2CD5_YbjQ-like_dom"/>
</dbReference>